<evidence type="ECO:0000313" key="2">
    <source>
        <dbReference type="Proteomes" id="UP001212997"/>
    </source>
</evidence>
<dbReference type="AlphaFoldDB" id="A0AAD5VA93"/>
<gene>
    <name evidence="1" type="ORF">NLI96_g4247</name>
</gene>
<reference evidence="1" key="1">
    <citation type="submission" date="2022-07" db="EMBL/GenBank/DDBJ databases">
        <title>Genome Sequence of Physisporinus lineatus.</title>
        <authorList>
            <person name="Buettner E."/>
        </authorList>
    </citation>
    <scope>NUCLEOTIDE SEQUENCE</scope>
    <source>
        <strain evidence="1">VT162</strain>
    </source>
</reference>
<name>A0AAD5VA93_9APHY</name>
<organism evidence="1 2">
    <name type="scientific">Meripilus lineatus</name>
    <dbReference type="NCBI Taxonomy" id="2056292"/>
    <lineage>
        <taxon>Eukaryota</taxon>
        <taxon>Fungi</taxon>
        <taxon>Dikarya</taxon>
        <taxon>Basidiomycota</taxon>
        <taxon>Agaricomycotina</taxon>
        <taxon>Agaricomycetes</taxon>
        <taxon>Polyporales</taxon>
        <taxon>Meripilaceae</taxon>
        <taxon>Meripilus</taxon>
    </lineage>
</organism>
<accession>A0AAD5VA93</accession>
<proteinExistence type="predicted"/>
<keyword evidence="2" id="KW-1185">Reference proteome</keyword>
<evidence type="ECO:0000313" key="1">
    <source>
        <dbReference type="EMBL" id="KAJ3486437.1"/>
    </source>
</evidence>
<evidence type="ECO:0008006" key="3">
    <source>
        <dbReference type="Google" id="ProtNLM"/>
    </source>
</evidence>
<comment type="caution">
    <text evidence="1">The sequence shown here is derived from an EMBL/GenBank/DDBJ whole genome shotgun (WGS) entry which is preliminary data.</text>
</comment>
<protein>
    <recommendedName>
        <fullName evidence="3">F-box domain-containing protein</fullName>
    </recommendedName>
</protein>
<dbReference type="SUPFAM" id="SSF81383">
    <property type="entry name" value="F-box domain"/>
    <property type="match status" value="1"/>
</dbReference>
<sequence>MDSEDETFANQLDQHVKEGGLYSIKVDSMIKSIGYSIGMRLYQMEEWEVLNSQWEQAKRLYDDSIVKDQVEDIDELCWSCVGDSSAIHRFRRFLDSIKGFHSGSLDYTGRHEYRYRRLNARWNKFLTELLKISRHATKVIVPEKGPHGTPIDSEGKSIPTTEYIMDRPELLEKFQGDWRTGALSFSLLFRCTEELLQYLSEHPTPIFQKLVLRDLPPELVDQIVQMAGLDDARRLGSTSRHFREIASPYFYSVRVLDMPFRPAENAFDTEEEKSFIEPQVQRARDTLLDELDFVISRPDILKLIVDITMFGRRYDYAKSKLEIETGSPQYMELFSPIQPRIDLILQKVENLKVLTLNHVVITQDVIQAIAALHGVTEFSAHACKLAKVPKLPLCLSVNHVTLALPPNGDVSLLALMESFPAMHFLHLIGAPRLDETRFFEMRAKLNPFSPLKRLILDEFNHTDTPFFAQWIQAAPNLQLTHVWIKSRGFNGGFDALLGIFPPIIQSTLHALSMAPLQVLIIDRLWYAKPDIFDKIAGVFPRLRALTLFYSKSQVFTRWPHASWEYAPHFSGFSRLEFFGWNFHVDAMAMGFHHTLQFFEDGFPGDQPETEDDEPIESFEDWKFNIADGGVVVTEGGPGWVSDWKEKNEFPTFLASD</sequence>
<dbReference type="InterPro" id="IPR036047">
    <property type="entry name" value="F-box-like_dom_sf"/>
</dbReference>
<dbReference type="Proteomes" id="UP001212997">
    <property type="component" value="Unassembled WGS sequence"/>
</dbReference>
<dbReference type="SUPFAM" id="SSF52047">
    <property type="entry name" value="RNI-like"/>
    <property type="match status" value="1"/>
</dbReference>
<dbReference type="EMBL" id="JANAWD010000121">
    <property type="protein sequence ID" value="KAJ3486437.1"/>
    <property type="molecule type" value="Genomic_DNA"/>
</dbReference>